<dbReference type="Proteomes" id="UP000606274">
    <property type="component" value="Unassembled WGS sequence"/>
</dbReference>
<evidence type="ECO:0000313" key="9">
    <source>
        <dbReference type="EMBL" id="KAF7707078.1"/>
    </source>
</evidence>
<protein>
    <recommendedName>
        <fullName evidence="8">Ig-like domain-containing protein</fullName>
    </recommendedName>
</protein>
<feature type="domain" description="Ig-like" evidence="8">
    <location>
        <begin position="2150"/>
        <end position="2245"/>
    </location>
</feature>
<evidence type="ECO:0000256" key="6">
    <source>
        <dbReference type="SAM" id="MobiDB-lite"/>
    </source>
</evidence>
<feature type="domain" description="Ig-like" evidence="8">
    <location>
        <begin position="1763"/>
        <end position="1855"/>
    </location>
</feature>
<accession>A0A8T0BJ69</accession>
<dbReference type="SMART" id="SM00082">
    <property type="entry name" value="LRRCT"/>
    <property type="match status" value="1"/>
</dbReference>
<feature type="domain" description="Ig-like" evidence="8">
    <location>
        <begin position="480"/>
        <end position="555"/>
    </location>
</feature>
<keyword evidence="1" id="KW-0433">Leucine-rich repeat</keyword>
<dbReference type="PROSITE" id="PS51450">
    <property type="entry name" value="LRR"/>
    <property type="match status" value="1"/>
</dbReference>
<keyword evidence="3" id="KW-0677">Repeat</keyword>
<feature type="compositionally biased region" description="Low complexity" evidence="6">
    <location>
        <begin position="762"/>
        <end position="783"/>
    </location>
</feature>
<dbReference type="PROSITE" id="PS50835">
    <property type="entry name" value="IG_LIKE"/>
    <property type="match status" value="11"/>
</dbReference>
<feature type="domain" description="Ig-like" evidence="8">
    <location>
        <begin position="556"/>
        <end position="646"/>
    </location>
</feature>
<dbReference type="CDD" id="cd00096">
    <property type="entry name" value="Ig"/>
    <property type="match status" value="2"/>
</dbReference>
<evidence type="ECO:0000256" key="1">
    <source>
        <dbReference type="ARBA" id="ARBA00022614"/>
    </source>
</evidence>
<dbReference type="InterPro" id="IPR050467">
    <property type="entry name" value="LRFN"/>
</dbReference>
<feature type="domain" description="Ig-like" evidence="8">
    <location>
        <begin position="1857"/>
        <end position="1946"/>
    </location>
</feature>
<feature type="compositionally biased region" description="Polar residues" evidence="6">
    <location>
        <begin position="784"/>
        <end position="810"/>
    </location>
</feature>
<evidence type="ECO:0000256" key="4">
    <source>
        <dbReference type="ARBA" id="ARBA00023157"/>
    </source>
</evidence>
<dbReference type="Pfam" id="PF07679">
    <property type="entry name" value="I-set"/>
    <property type="match status" value="7"/>
</dbReference>
<evidence type="ECO:0000256" key="2">
    <source>
        <dbReference type="ARBA" id="ARBA00022729"/>
    </source>
</evidence>
<dbReference type="InterPro" id="IPR001611">
    <property type="entry name" value="Leu-rich_rpt"/>
</dbReference>
<organism evidence="9 10">
    <name type="scientific">Silurus meridionalis</name>
    <name type="common">Southern catfish</name>
    <name type="synonym">Silurus soldatovi meridionalis</name>
    <dbReference type="NCBI Taxonomy" id="175797"/>
    <lineage>
        <taxon>Eukaryota</taxon>
        <taxon>Metazoa</taxon>
        <taxon>Chordata</taxon>
        <taxon>Craniata</taxon>
        <taxon>Vertebrata</taxon>
        <taxon>Euteleostomi</taxon>
        <taxon>Actinopterygii</taxon>
        <taxon>Neopterygii</taxon>
        <taxon>Teleostei</taxon>
        <taxon>Ostariophysi</taxon>
        <taxon>Siluriformes</taxon>
        <taxon>Siluridae</taxon>
        <taxon>Silurus</taxon>
    </lineage>
</organism>
<dbReference type="Pfam" id="PF13927">
    <property type="entry name" value="Ig_3"/>
    <property type="match status" value="4"/>
</dbReference>
<feature type="region of interest" description="Disordered" evidence="6">
    <location>
        <begin position="921"/>
        <end position="943"/>
    </location>
</feature>
<dbReference type="InterPro" id="IPR003598">
    <property type="entry name" value="Ig_sub2"/>
</dbReference>
<keyword evidence="2 7" id="KW-0732">Signal</keyword>
<feature type="domain" description="Ig-like" evidence="8">
    <location>
        <begin position="1367"/>
        <end position="1454"/>
    </location>
</feature>
<feature type="compositionally biased region" description="Basic and acidic residues" evidence="6">
    <location>
        <begin position="1104"/>
        <end position="1113"/>
    </location>
</feature>
<dbReference type="InterPro" id="IPR000483">
    <property type="entry name" value="Cys-rich_flank_reg_C"/>
</dbReference>
<dbReference type="Gene3D" id="3.80.10.10">
    <property type="entry name" value="Ribonuclease Inhibitor"/>
    <property type="match status" value="2"/>
</dbReference>
<dbReference type="Gene3D" id="2.60.40.10">
    <property type="entry name" value="Immunoglobulins"/>
    <property type="match status" value="12"/>
</dbReference>
<dbReference type="Pfam" id="PF00560">
    <property type="entry name" value="LRR_1"/>
    <property type="match status" value="1"/>
</dbReference>
<dbReference type="FunFam" id="2.60.40.10:FF:001377">
    <property type="entry name" value="Matrix remodeling associated 5"/>
    <property type="match status" value="1"/>
</dbReference>
<feature type="region of interest" description="Disordered" evidence="6">
    <location>
        <begin position="762"/>
        <end position="828"/>
    </location>
</feature>
<feature type="domain" description="Ig-like" evidence="8">
    <location>
        <begin position="1963"/>
        <end position="2050"/>
    </location>
</feature>
<dbReference type="InterPro" id="IPR003599">
    <property type="entry name" value="Ig_sub"/>
</dbReference>
<dbReference type="InterPro" id="IPR003591">
    <property type="entry name" value="Leu-rich_rpt_typical-subtyp"/>
</dbReference>
<evidence type="ECO:0000256" key="7">
    <source>
        <dbReference type="SAM" id="SignalP"/>
    </source>
</evidence>
<keyword evidence="4" id="KW-1015">Disulfide bond</keyword>
<feature type="compositionally biased region" description="Basic and acidic residues" evidence="6">
    <location>
        <begin position="857"/>
        <end position="868"/>
    </location>
</feature>
<dbReference type="InterPro" id="IPR036179">
    <property type="entry name" value="Ig-like_dom_sf"/>
</dbReference>
<gene>
    <name evidence="9" type="ORF">HF521_018296</name>
</gene>
<dbReference type="FunFam" id="2.60.40.10:FF:001402">
    <property type="entry name" value="Matrix remodeling associated 5"/>
    <property type="match status" value="1"/>
</dbReference>
<dbReference type="FunFam" id="2.60.40.10:FF:001306">
    <property type="entry name" value="Matrix remodeling associated 5"/>
    <property type="match status" value="1"/>
</dbReference>
<feature type="region of interest" description="Disordered" evidence="6">
    <location>
        <begin position="1104"/>
        <end position="1157"/>
    </location>
</feature>
<dbReference type="SUPFAM" id="SSF52058">
    <property type="entry name" value="L domain-like"/>
    <property type="match status" value="1"/>
</dbReference>
<reference evidence="9" key="1">
    <citation type="submission" date="2020-08" db="EMBL/GenBank/DDBJ databases">
        <title>Chromosome-level assembly of Southern catfish (Silurus meridionalis) provides insights into visual adaptation to the nocturnal and benthic lifestyles.</title>
        <authorList>
            <person name="Zhang Y."/>
            <person name="Wang D."/>
            <person name="Peng Z."/>
        </authorList>
    </citation>
    <scope>NUCLEOTIDE SEQUENCE</scope>
    <source>
        <strain evidence="9">SWU-2019-XX</strain>
        <tissue evidence="9">Muscle</tissue>
    </source>
</reference>
<feature type="compositionally biased region" description="Basic residues" evidence="6">
    <location>
        <begin position="875"/>
        <end position="893"/>
    </location>
</feature>
<dbReference type="SMART" id="SM00409">
    <property type="entry name" value="IG"/>
    <property type="match status" value="12"/>
</dbReference>
<dbReference type="InterPro" id="IPR032675">
    <property type="entry name" value="LRR_dom_sf"/>
</dbReference>
<dbReference type="EMBL" id="JABFDY010000005">
    <property type="protein sequence ID" value="KAF7707078.1"/>
    <property type="molecule type" value="Genomic_DNA"/>
</dbReference>
<keyword evidence="5" id="KW-0325">Glycoprotein</keyword>
<dbReference type="InterPro" id="IPR013098">
    <property type="entry name" value="Ig_I-set"/>
</dbReference>
<evidence type="ECO:0000256" key="5">
    <source>
        <dbReference type="ARBA" id="ARBA00023180"/>
    </source>
</evidence>
<dbReference type="FunFam" id="2.60.40.10:FF:000063">
    <property type="entry name" value="neural cell adhesion molecule L1"/>
    <property type="match status" value="1"/>
</dbReference>
<evidence type="ECO:0000259" key="8">
    <source>
        <dbReference type="PROSITE" id="PS50835"/>
    </source>
</evidence>
<proteinExistence type="predicted"/>
<evidence type="ECO:0000313" key="10">
    <source>
        <dbReference type="Proteomes" id="UP000606274"/>
    </source>
</evidence>
<dbReference type="SUPFAM" id="SSF48726">
    <property type="entry name" value="Immunoglobulin"/>
    <property type="match status" value="12"/>
</dbReference>
<feature type="signal peptide" evidence="7">
    <location>
        <begin position="1"/>
        <end position="27"/>
    </location>
</feature>
<dbReference type="Pfam" id="PF13855">
    <property type="entry name" value="LRR_8"/>
    <property type="match status" value="1"/>
</dbReference>
<feature type="domain" description="Ig-like" evidence="8">
    <location>
        <begin position="1464"/>
        <end position="1555"/>
    </location>
</feature>
<feature type="chain" id="PRO_5035840389" description="Ig-like domain-containing protein" evidence="7">
    <location>
        <begin position="28"/>
        <end position="2245"/>
    </location>
</feature>
<feature type="region of interest" description="Disordered" evidence="6">
    <location>
        <begin position="690"/>
        <end position="722"/>
    </location>
</feature>
<dbReference type="InterPro" id="IPR007110">
    <property type="entry name" value="Ig-like_dom"/>
</dbReference>
<dbReference type="SMART" id="SM00013">
    <property type="entry name" value="LRRNT"/>
    <property type="match status" value="1"/>
</dbReference>
<keyword evidence="10" id="KW-1185">Reference proteome</keyword>
<dbReference type="InterPro" id="IPR013783">
    <property type="entry name" value="Ig-like_fold"/>
</dbReference>
<dbReference type="SMART" id="SM00369">
    <property type="entry name" value="LRR_TYP"/>
    <property type="match status" value="5"/>
</dbReference>
<feature type="region of interest" description="Disordered" evidence="6">
    <location>
        <begin position="857"/>
        <end position="901"/>
    </location>
</feature>
<comment type="caution">
    <text evidence="9">The sequence shown here is derived from an EMBL/GenBank/DDBJ whole genome shotgun (WGS) entry which is preliminary data.</text>
</comment>
<feature type="compositionally biased region" description="Polar residues" evidence="6">
    <location>
        <begin position="1115"/>
        <end position="1125"/>
    </location>
</feature>
<dbReference type="PANTHER" id="PTHR45842">
    <property type="entry name" value="SYNAPTIC ADHESION-LIKE MOLECULE SALM"/>
    <property type="match status" value="1"/>
</dbReference>
<dbReference type="InterPro" id="IPR000372">
    <property type="entry name" value="LRRNT"/>
</dbReference>
<feature type="domain" description="Ig-like" evidence="8">
    <location>
        <begin position="1660"/>
        <end position="1759"/>
    </location>
</feature>
<evidence type="ECO:0000256" key="3">
    <source>
        <dbReference type="ARBA" id="ARBA00022737"/>
    </source>
</evidence>
<dbReference type="SMART" id="SM00408">
    <property type="entry name" value="IGc2"/>
    <property type="match status" value="12"/>
</dbReference>
<dbReference type="PANTHER" id="PTHR45842:SF25">
    <property type="entry name" value="CARBOXYPEPTIDASE N SUBUNIT 2-LIKE"/>
    <property type="match status" value="1"/>
</dbReference>
<feature type="domain" description="Ig-like" evidence="8">
    <location>
        <begin position="1269"/>
        <end position="1359"/>
    </location>
</feature>
<name>A0A8T0BJ69_SILME</name>
<sequence>MAPLGVSAPWLKAALYLLLLILPACVCVCPRSCSCPNPKEVHCTFRHLLSPPRNLPKDTERVNLGYNSIVAVGTSDYGHLHQLEMIMLHGNEISTVASGSFYQLRSLQILKLSYNRLTRIEPSMFEGLTSLVRLHLDHNLIDFIEPFSFNGLTSLKLLQLESNRLQDLHPHTFTTISLLGTFWGSGLRHLYLADNQIEYLLPGTFQHLSRLEVLSLHNNPWTCDCQILWLLEWHKKHDGVIRCKKESSSETCAVCASPQPLNNSQIFQLSKQQLACDRPLIQSPLKLGEYRLERPLGHLTFMLSDSHGNRAHVACDVNHPVEGTSMVWEKVKRSDDVAVNVTLLTLLECEIDRDELQNLWRLVAYYYESPATLVQGARHENTSKVTFQYSQVSNEDSPYFTELKGHLMAEPAWLLQPKVTIQLNRHKTTTKKLVMNFSTFISKQINGRGEQEDIVSSWAMILRGNLGRIQIVLEHSEAILNCNILSSGHLTVEWMLPDLTTLDKTDSHRITSDHNRLVIKNTSLSDSGLYHCFVRTETGVDIVSYRLMVRERLLSPSDLNGNKISLENGEYLSLPCSVTSPQPIETRWFLPNHQILKASIEMGRIYVSQNNTLVIKQVKNEDAGEYSCLAANIHGADMLSHLVVLTDEKEEDVTGVSVVKGKSPLYGQEEDAEGSGYQEIKQFTVTQTPPRVLGKDRNAGGPHRQGFNRKKINEKVRKPNKSVKQLDPGRWAQILAKANAKVLTVQPVTAMTTAATIEVQTTTTTTTTPTTTSTTPTTADPVTLSFTTSATTNSHKNNFNTRQMVPSSNRKPTDHNSPHQTNVHQNPDDLKMSKMASINLYSTTLSPISLNVRPVTKIEKPKTEEKIRVNNRIPNTRRRPQHRRRPQSRRPQRPMRPPPTEVTFTTVLTTTAPEHLITIDTHSETTNQRPERKPLTDSDILSEHGPQIKNKVDITVKSQANKKSTLPKEIKLTTTTSEAPVMLVLTQDKWHGQKNIENIYWSSSIANKEYNNQKITSTSSPTIQITNIKPPVFHKEPTTTDKPTLTISHRVEIPLNRPESPGLPVHPWLAQRKKQILITPRPYTTSSLWTYTKRIPAWPRVHESQHQPSERTLHSVHSSGRNAGFTNRPEITAQTANPTPYIPRSSATPLPKTVVPQSSSSHVRDYLLFNRLRNRYRQSQIDAQRLAQSGKLVTSKPRIYQPTLKLHPAPDYPSIYKPVTPPSIIATTSKPHSTASILYGSRWHYSNFQPKKLSTALPFPNLMGSGVKPRIMTVDSAAVSALAEKNVLLRCQASGDPKPVISWTKVSTGATIQASTKHGQRFEVLPNGSFVIKNVQLQDRGQYLCTAQNKFGSDRMVVTLIVQTEPPKIEGPKYREVSVYMGKQISLDCIAVGKPQAQVSWILPDRTIVRDYMLPDRPISLFPNGTLSIQSANFSTKGNYKCIASNAAGADTLTYQLHVAALPPTIKEESSESLHINRGRSISVHCTAKGEPEPLLKWILPDGSQLKPTQFIGRRVFVFPNGTLYIKSLIPADAGGYECSATNVVGLAQRVVKLDIRQESAGLWKGPSQQHSVSAMYGSTVFLHCPESADYHRGTVWRLPSKTLLEHQYSPFRHINAFPNGTLRILQLTEKDRGSYLCMYQKPNGEDMELFELEVLMKPPKIKNMGGQQKRVTNGENFLVDCVASGLPDPEVSWSLPDGTMINNALQSDDSGTRSRRYVIFENGTLLLPHMGKSDEGDYTCYAKNKLGEDAMKVNVQVVQNSPRISSKDQVFLSFPLGQSAHLKCDATGEPLPAIIWISPNNELITLSSVKYQILRDGTLIINKVTLADQGKYTCVARNSAGDDIKNVKLQVEVSEPYINGKSGRTDSRLLAVSYQTVLMHCKADGMPEPQTIWTTPFGMSLPVPYVGGRFQVHKNGTLELRGIRKTDEGKFLCVARNNLGEATLTIDLEVASLAEKPSFLIPNIEVLSLKPDENEILLQCQAMGKPKPEFVWILPNSTVLVPGMRLKRFVHSLENGSLHIIQPVPSDKGVYRCLAKNVAGQAEKRYALEPGRKPQIRGTPSPMKISYGQTLNMPCTVEGWPQATIAWTLPNGLVLDRPQVIGRVAFLLNGTLQLRETAKSDRGTYICKATNTFGSSTLSYPVTIMVLPPQITIAPPSIIKVSKGSPVTLKCIASGTPKPDISWTLPGRTTLVPNNRFTSLGGIYMTEDGSLVIQDPSLMNSGIYKCNAKNALGMDFKATYLQVN</sequence>
<feature type="domain" description="Ig-like" evidence="8">
    <location>
        <begin position="2055"/>
        <end position="2144"/>
    </location>
</feature>